<dbReference type="NCBIfam" id="NF037970">
    <property type="entry name" value="vanZ_1"/>
    <property type="match status" value="1"/>
</dbReference>
<feature type="transmembrane region" description="Helical" evidence="1">
    <location>
        <begin position="87"/>
        <end position="104"/>
    </location>
</feature>
<feature type="transmembrane region" description="Helical" evidence="1">
    <location>
        <begin position="14"/>
        <end position="33"/>
    </location>
</feature>
<dbReference type="PIRSF" id="PIRSF019083">
    <property type="entry name" value="UCP019083_VanZ"/>
    <property type="match status" value="1"/>
</dbReference>
<dbReference type="EMBL" id="CP034437">
    <property type="protein sequence ID" value="AZN43291.1"/>
    <property type="molecule type" value="Genomic_DNA"/>
</dbReference>
<keyword evidence="4" id="KW-1185">Reference proteome</keyword>
<proteinExistence type="predicted"/>
<keyword evidence="1" id="KW-1133">Transmembrane helix</keyword>
<dbReference type="Proteomes" id="UP000272528">
    <property type="component" value="Chromosome"/>
</dbReference>
<evidence type="ECO:0000256" key="1">
    <source>
        <dbReference type="SAM" id="Phobius"/>
    </source>
</evidence>
<dbReference type="AlphaFoldDB" id="A0A3Q8XBI8"/>
<dbReference type="KEGG" id="palb:EJC50_29090"/>
<sequence>MIQREVNEIKISRTLLYILPVALWVALILHFSSQSYQAQTIKPFLQQHFNENHVRAALPDITIHYNHGVTSAKLDPYGFIEFIFRKSAHLFVYGMLAIVLYVTLIPLRWKAVYRFFGALVALVVVASFDEWNQLSSVQRTGTYRDVIVDLAGGTIFLLLALTLGRGISYIRSRSSRRKY</sequence>
<dbReference type="OrthoDB" id="291892at2"/>
<dbReference type="InterPro" id="IPR006976">
    <property type="entry name" value="VanZ-like"/>
</dbReference>
<feature type="transmembrane region" description="Helical" evidence="1">
    <location>
        <begin position="111"/>
        <end position="128"/>
    </location>
</feature>
<name>A0A3Q8XBI8_9BACL</name>
<evidence type="ECO:0000259" key="2">
    <source>
        <dbReference type="Pfam" id="PF04892"/>
    </source>
</evidence>
<evidence type="ECO:0000313" key="4">
    <source>
        <dbReference type="Proteomes" id="UP000272528"/>
    </source>
</evidence>
<evidence type="ECO:0000313" key="3">
    <source>
        <dbReference type="EMBL" id="AZN43291.1"/>
    </source>
</evidence>
<keyword evidence="1" id="KW-0812">Transmembrane</keyword>
<protein>
    <submittedName>
        <fullName evidence="3">VanZ family protein</fullName>
    </submittedName>
</protein>
<organism evidence="3 4">
    <name type="scientific">Paenibacillus albus</name>
    <dbReference type="NCBI Taxonomy" id="2495582"/>
    <lineage>
        <taxon>Bacteria</taxon>
        <taxon>Bacillati</taxon>
        <taxon>Bacillota</taxon>
        <taxon>Bacilli</taxon>
        <taxon>Bacillales</taxon>
        <taxon>Paenibacillaceae</taxon>
        <taxon>Paenibacillus</taxon>
    </lineage>
</organism>
<dbReference type="InterPro" id="IPR016747">
    <property type="entry name" value="Phosphotransbutyrylase"/>
</dbReference>
<reference evidence="4" key="1">
    <citation type="submission" date="2018-12" db="EMBL/GenBank/DDBJ databases">
        <title>Genome sequence of Peanibacillus sp.</title>
        <authorList>
            <person name="Subramani G."/>
            <person name="Srinivasan S."/>
            <person name="Kim M.K."/>
        </authorList>
    </citation>
    <scope>NUCLEOTIDE SEQUENCE [LARGE SCALE GENOMIC DNA]</scope>
    <source>
        <strain evidence="4">18JY67-1</strain>
    </source>
</reference>
<feature type="transmembrane region" description="Helical" evidence="1">
    <location>
        <begin position="148"/>
        <end position="170"/>
    </location>
</feature>
<gene>
    <name evidence="3" type="ORF">EJC50_29090</name>
</gene>
<accession>A0A3Q8XBI8</accession>
<keyword evidence="1" id="KW-0472">Membrane</keyword>
<feature type="domain" description="VanZ-like" evidence="2">
    <location>
        <begin position="18"/>
        <end position="162"/>
    </location>
</feature>
<dbReference type="Pfam" id="PF04892">
    <property type="entry name" value="VanZ"/>
    <property type="match status" value="1"/>
</dbReference>